<name>A0A1V6V8Z0_9EURO</name>
<dbReference type="EMBL" id="MDDG01000001">
    <property type="protein sequence ID" value="OQE47101.1"/>
    <property type="molecule type" value="Genomic_DNA"/>
</dbReference>
<protein>
    <recommendedName>
        <fullName evidence="3">F-box domain-containing protein</fullName>
    </recommendedName>
</protein>
<gene>
    <name evidence="1" type="ORF">PENCOP_c001G07500</name>
</gene>
<accession>A0A1V6V8Z0</accession>
<proteinExistence type="predicted"/>
<sequence length="238" mass="27561">METPLEHQSERLIPSSATPPLFTLPAEIRLDIFSYCIPRKCAIKVINAMYRPYGVEPLVSTRDPSPTSDRFANTQPLWTNILHVSKRMSDECLDILYGQNLFEVYLDKGGEATLKKTFSKENLQRIRFILAIFPGPCFTGELYPPDISFWAMTIPNLKLFEWVAQPDNGAEQNMGEVMIKQELEGWMEWTDAYSDCFAEFLVTGMEFKMRFDKGDAEYRKIGRLFFRRGPFFLKNGHK</sequence>
<dbReference type="PANTHER" id="PTHR42085:SF2">
    <property type="entry name" value="F-BOX DOMAIN-CONTAINING PROTEIN"/>
    <property type="match status" value="1"/>
</dbReference>
<dbReference type="Proteomes" id="UP000191500">
    <property type="component" value="Unassembled WGS sequence"/>
</dbReference>
<evidence type="ECO:0000313" key="2">
    <source>
        <dbReference type="Proteomes" id="UP000191500"/>
    </source>
</evidence>
<dbReference type="InterPro" id="IPR038883">
    <property type="entry name" value="AN11006-like"/>
</dbReference>
<evidence type="ECO:0000313" key="1">
    <source>
        <dbReference type="EMBL" id="OQE47101.1"/>
    </source>
</evidence>
<dbReference type="PANTHER" id="PTHR42085">
    <property type="entry name" value="F-BOX DOMAIN-CONTAINING PROTEIN"/>
    <property type="match status" value="1"/>
</dbReference>
<dbReference type="AlphaFoldDB" id="A0A1V6V8Z0"/>
<comment type="caution">
    <text evidence="1">The sequence shown here is derived from an EMBL/GenBank/DDBJ whole genome shotgun (WGS) entry which is preliminary data.</text>
</comment>
<evidence type="ECO:0008006" key="3">
    <source>
        <dbReference type="Google" id="ProtNLM"/>
    </source>
</evidence>
<keyword evidence="2" id="KW-1185">Reference proteome</keyword>
<organism evidence="1 2">
    <name type="scientific">Penicillium coprophilum</name>
    <dbReference type="NCBI Taxonomy" id="36646"/>
    <lineage>
        <taxon>Eukaryota</taxon>
        <taxon>Fungi</taxon>
        <taxon>Dikarya</taxon>
        <taxon>Ascomycota</taxon>
        <taxon>Pezizomycotina</taxon>
        <taxon>Eurotiomycetes</taxon>
        <taxon>Eurotiomycetidae</taxon>
        <taxon>Eurotiales</taxon>
        <taxon>Aspergillaceae</taxon>
        <taxon>Penicillium</taxon>
    </lineage>
</organism>
<reference evidence="2" key="1">
    <citation type="journal article" date="2017" name="Nat. Microbiol.">
        <title>Global analysis of biosynthetic gene clusters reveals vast potential of secondary metabolite production in Penicillium species.</title>
        <authorList>
            <person name="Nielsen J.C."/>
            <person name="Grijseels S."/>
            <person name="Prigent S."/>
            <person name="Ji B."/>
            <person name="Dainat J."/>
            <person name="Nielsen K.F."/>
            <person name="Frisvad J.C."/>
            <person name="Workman M."/>
            <person name="Nielsen J."/>
        </authorList>
    </citation>
    <scope>NUCLEOTIDE SEQUENCE [LARGE SCALE GENOMIC DNA]</scope>
    <source>
        <strain evidence="2">IBT 31321</strain>
    </source>
</reference>